<dbReference type="Pfam" id="PF08666">
    <property type="entry name" value="SAF"/>
    <property type="match status" value="1"/>
</dbReference>
<dbReference type="EMBL" id="JXXR01000019">
    <property type="protein sequence ID" value="KJY69655.1"/>
    <property type="molecule type" value="Genomic_DNA"/>
</dbReference>
<dbReference type="Pfam" id="PF03102">
    <property type="entry name" value="NeuB"/>
    <property type="match status" value="1"/>
</dbReference>
<dbReference type="GO" id="GO:0016051">
    <property type="term" value="P:carbohydrate biosynthetic process"/>
    <property type="evidence" value="ECO:0007669"/>
    <property type="project" value="InterPro"/>
</dbReference>
<gene>
    <name evidence="1" type="ORF">TW71_17750</name>
</gene>
<dbReference type="NCBIfam" id="TIGR03586">
    <property type="entry name" value="PseI"/>
    <property type="match status" value="1"/>
</dbReference>
<dbReference type="InterPro" id="IPR057736">
    <property type="entry name" value="SAF_PseI/NeuA/NeuB"/>
</dbReference>
<dbReference type="AlphaFoldDB" id="A0A7M2JZN8"/>
<dbReference type="SUPFAM" id="SSF51269">
    <property type="entry name" value="AFP III-like domain"/>
    <property type="match status" value="1"/>
</dbReference>
<reference evidence="1" key="1">
    <citation type="journal article" date="2015" name="BMC Genomics">
        <title>Genome mining reveals unlocked bioactive potential of marine Gram-negative bacteria.</title>
        <authorList>
            <person name="Machado H."/>
            <person name="Sonnenschein E.C."/>
            <person name="Melchiorsen J."/>
            <person name="Gram L."/>
        </authorList>
    </citation>
    <scope>NUCLEOTIDE SEQUENCE</scope>
    <source>
        <strain evidence="1">S2052</strain>
    </source>
</reference>
<organism evidence="1">
    <name type="scientific">Vibrio coralliilyticus</name>
    <dbReference type="NCBI Taxonomy" id="190893"/>
    <lineage>
        <taxon>Bacteria</taxon>
        <taxon>Pseudomonadati</taxon>
        <taxon>Pseudomonadota</taxon>
        <taxon>Gammaproteobacteria</taxon>
        <taxon>Vibrionales</taxon>
        <taxon>Vibrionaceae</taxon>
        <taxon>Vibrio</taxon>
    </lineage>
</organism>
<dbReference type="InterPro" id="IPR013132">
    <property type="entry name" value="PseI/NeuA/B-like_N"/>
</dbReference>
<dbReference type="Gene3D" id="3.20.20.70">
    <property type="entry name" value="Aldolase class I"/>
    <property type="match status" value="1"/>
</dbReference>
<sequence length="355" mass="39436">MSQKKTVEIDGRKIGFEYPPYIIAELSANHNGDINRAFQIMEQAKKAGADAIKLQTYTHETITMDCDSEEFQIHGGLWDGQSLYELYKSAHMPWEWHKPLFDKARELGITIFSSPFDFTAVDLLEELGAPAYKIASFEVIDIPLIKRVAQTGKPMIISTGMANEEEISEAVKTAKENGCQELVVLHCVSGYPAPAEQYNLKTIADIAQRFDVLSGLSDHTIDNATAVASVALGACLIEKHVTMDRNGGGADDSFSLEPHELAKLCKDSKTAWYALGKVNYERTEAEKGNVKFRRSLYVVKDIKKGELFTDDNIKSIRPGFGLAPKYYDYVIGKKANVDISKGTGLQLNVIENNKK</sequence>
<dbReference type="InterPro" id="IPR020030">
    <property type="entry name" value="Pseudaminic_synth_PseI"/>
</dbReference>
<dbReference type="GO" id="GO:0047444">
    <property type="term" value="F:N-acylneuraminate-9-phosphate synthase activity"/>
    <property type="evidence" value="ECO:0007669"/>
    <property type="project" value="TreeGrafter"/>
</dbReference>
<dbReference type="SMART" id="SM00858">
    <property type="entry name" value="SAF"/>
    <property type="match status" value="1"/>
</dbReference>
<comment type="caution">
    <text evidence="1">The sequence shown here is derived from an EMBL/GenBank/DDBJ whole genome shotgun (WGS) entry which is preliminary data.</text>
</comment>
<dbReference type="InterPro" id="IPR006190">
    <property type="entry name" value="SAF_AFP_Neu5Ac"/>
</dbReference>
<name>A0A7M2JZN8_9VIBR</name>
<accession>A0A7M2JZN8</accession>
<dbReference type="RefSeq" id="WP_045986795.1">
    <property type="nucleotide sequence ID" value="NZ_CP063051.1"/>
</dbReference>
<dbReference type="PANTHER" id="PTHR42966">
    <property type="entry name" value="N-ACETYLNEURAMINATE SYNTHASE"/>
    <property type="match status" value="1"/>
</dbReference>
<dbReference type="InterPro" id="IPR036732">
    <property type="entry name" value="AFP_Neu5c_C_sf"/>
</dbReference>
<dbReference type="InterPro" id="IPR013974">
    <property type="entry name" value="SAF"/>
</dbReference>
<dbReference type="InterPro" id="IPR051690">
    <property type="entry name" value="PseI-like"/>
</dbReference>
<dbReference type="PANTHER" id="PTHR42966:SF2">
    <property type="entry name" value="PSEUDAMINIC ACID SYNTHASE"/>
    <property type="match status" value="1"/>
</dbReference>
<dbReference type="SUPFAM" id="SSF51569">
    <property type="entry name" value="Aldolase"/>
    <property type="match status" value="1"/>
</dbReference>
<dbReference type="Gene3D" id="3.90.1210.10">
    <property type="entry name" value="Antifreeze-like/N-acetylneuraminic acid synthase C-terminal domain"/>
    <property type="match status" value="1"/>
</dbReference>
<proteinExistence type="predicted"/>
<evidence type="ECO:0000313" key="1">
    <source>
        <dbReference type="EMBL" id="KJY69655.1"/>
    </source>
</evidence>
<dbReference type="CDD" id="cd11615">
    <property type="entry name" value="SAF_NeuB_like"/>
    <property type="match status" value="1"/>
</dbReference>
<dbReference type="InterPro" id="IPR013785">
    <property type="entry name" value="Aldolase_TIM"/>
</dbReference>
<dbReference type="PROSITE" id="PS50844">
    <property type="entry name" value="AFP_LIKE"/>
    <property type="match status" value="1"/>
</dbReference>
<protein>
    <submittedName>
        <fullName evidence="1">N-acetylneuraminate synthase</fullName>
    </submittedName>
</protein>